<feature type="domain" description="PPE" evidence="4">
    <location>
        <begin position="2"/>
        <end position="163"/>
    </location>
</feature>
<comment type="similarity">
    <text evidence="1">Belongs to the mycobacterial PPE family.</text>
</comment>
<evidence type="ECO:0000256" key="3">
    <source>
        <dbReference type="SAM" id="MobiDB-lite"/>
    </source>
</evidence>
<dbReference type="RefSeq" id="WP_085249458.1">
    <property type="nucleotide sequence ID" value="NZ_CAJMWJ010000001.1"/>
</dbReference>
<keyword evidence="7" id="KW-1185">Reference proteome</keyword>
<dbReference type="InterPro" id="IPR000030">
    <property type="entry name" value="PPE_dom"/>
</dbReference>
<reference evidence="6 7" key="1">
    <citation type="submission" date="2016-01" db="EMBL/GenBank/DDBJ databases">
        <title>The new phylogeny of the genus Mycobacterium.</title>
        <authorList>
            <person name="Tarcisio F."/>
            <person name="Conor M."/>
            <person name="Antonella G."/>
            <person name="Elisabetta G."/>
            <person name="Giulia F.S."/>
            <person name="Sara T."/>
            <person name="Anna F."/>
            <person name="Clotilde B."/>
            <person name="Roberto B."/>
            <person name="Veronica D.S."/>
            <person name="Fabio R."/>
            <person name="Monica P."/>
            <person name="Olivier J."/>
            <person name="Enrico T."/>
            <person name="Nicola S."/>
        </authorList>
    </citation>
    <scope>NUCLEOTIDE SEQUENCE [LARGE SCALE GENOMIC DNA]</scope>
    <source>
        <strain evidence="6 7">DSM 45176</strain>
    </source>
</reference>
<dbReference type="GO" id="GO:0052572">
    <property type="term" value="P:response to host immune response"/>
    <property type="evidence" value="ECO:0007669"/>
    <property type="project" value="TreeGrafter"/>
</dbReference>
<dbReference type="Pfam" id="PF00823">
    <property type="entry name" value="PPE"/>
    <property type="match status" value="1"/>
</dbReference>
<evidence type="ECO:0000259" key="5">
    <source>
        <dbReference type="Pfam" id="PF12484"/>
    </source>
</evidence>
<comment type="caution">
    <text evidence="6">The sequence shown here is derived from an EMBL/GenBank/DDBJ whole genome shotgun (WGS) entry which is preliminary data.</text>
</comment>
<dbReference type="InterPro" id="IPR022171">
    <property type="entry name" value="PPE_C"/>
</dbReference>
<evidence type="ECO:0000313" key="7">
    <source>
        <dbReference type="Proteomes" id="UP000193087"/>
    </source>
</evidence>
<evidence type="ECO:0000313" key="6">
    <source>
        <dbReference type="EMBL" id="ORW84592.1"/>
    </source>
</evidence>
<evidence type="ECO:0000259" key="4">
    <source>
        <dbReference type="Pfam" id="PF00823"/>
    </source>
</evidence>
<protein>
    <recommendedName>
        <fullName evidence="8">PPE family protein PPE29</fullName>
    </recommendedName>
</protein>
<gene>
    <name evidence="6" type="ORF">AWC22_13145</name>
</gene>
<evidence type="ECO:0000256" key="1">
    <source>
        <dbReference type="ARBA" id="ARBA00010652"/>
    </source>
</evidence>
<proteinExistence type="inferred from homology"/>
<feature type="region of interest" description="Disordered" evidence="3">
    <location>
        <begin position="424"/>
        <end position="446"/>
    </location>
</feature>
<dbReference type="AlphaFoldDB" id="A0A1X2D8W3"/>
<dbReference type="PANTHER" id="PTHR46766">
    <property type="entry name" value="GLUTAMINE-RICH PROTEIN 2"/>
    <property type="match status" value="1"/>
</dbReference>
<dbReference type="OrthoDB" id="52928at2"/>
<dbReference type="GeneID" id="93494601"/>
<feature type="domain" description="PPE family C-terminal" evidence="5">
    <location>
        <begin position="311"/>
        <end position="420"/>
    </location>
</feature>
<evidence type="ECO:0008006" key="8">
    <source>
        <dbReference type="Google" id="ProtNLM"/>
    </source>
</evidence>
<sequence>MDFAALPPEINSARMYAGPGSGPMLAAAAAWDGLGAELSSATASYWSVLSELTAGLWRGPASASMGAAAAPYVAWLSTTAEQVKQAANQARSAAAAYEMAFAATVPPPVVAENRALLMSLVATNILGQNTPAIAATETLYAEMWAQDATAMYGYASGSAAASMLTPFTSPPPDANPAGVGAQTAAVAQAASTSAAAVSPTALLQLVSTVPTVLQELASGAFGPIAGLANLPIGSLGTLFDDIANFADAASGVMFIASGSLYLVNSSLKAPITLAMSDVSAAAAGLGGGALATPGLGSAGTSASLGGTTVLAGLGRAASIGGMSVPQTWAATAPAFPRVATALREPTLVGLPQPEVDGLGSGYGAMLLGSLMAAAAGGGGAAGGSWAGTRAGGAAQRGTGVAQPGDGTRLRYGAPPTVIPQVAREASQHDGPHGHAARPDQSAQGGDAWLSENIRDEINELRKQIGELAMERDVLMRALALFAREAKD</sequence>
<dbReference type="Gene3D" id="1.20.1260.20">
    <property type="entry name" value="PPE superfamily"/>
    <property type="match status" value="1"/>
</dbReference>
<name>A0A1X2D8W3_9MYCO</name>
<dbReference type="Proteomes" id="UP000193087">
    <property type="component" value="Unassembled WGS sequence"/>
</dbReference>
<evidence type="ECO:0000256" key="2">
    <source>
        <dbReference type="SAM" id="Coils"/>
    </source>
</evidence>
<dbReference type="InterPro" id="IPR038332">
    <property type="entry name" value="PPE_sf"/>
</dbReference>
<accession>A0A1X2D8W3</accession>
<dbReference type="SUPFAM" id="SSF140459">
    <property type="entry name" value="PE/PPE dimer-like"/>
    <property type="match status" value="1"/>
</dbReference>
<keyword evidence="2" id="KW-0175">Coiled coil</keyword>
<organism evidence="6 7">
    <name type="scientific">Mycobacterium riyadhense</name>
    <dbReference type="NCBI Taxonomy" id="486698"/>
    <lineage>
        <taxon>Bacteria</taxon>
        <taxon>Bacillati</taxon>
        <taxon>Actinomycetota</taxon>
        <taxon>Actinomycetes</taxon>
        <taxon>Mycobacteriales</taxon>
        <taxon>Mycobacteriaceae</taxon>
        <taxon>Mycobacterium</taxon>
    </lineage>
</organism>
<feature type="coiled-coil region" evidence="2">
    <location>
        <begin position="450"/>
        <end position="477"/>
    </location>
</feature>
<dbReference type="PANTHER" id="PTHR46766:SF1">
    <property type="entry name" value="GLUTAMINE-RICH PROTEIN 2"/>
    <property type="match status" value="1"/>
</dbReference>
<dbReference type="FunFam" id="1.20.1260.20:FF:000001">
    <property type="entry name" value="PPE family protein PPE41"/>
    <property type="match status" value="1"/>
</dbReference>
<dbReference type="EMBL" id="LQPQ01000034">
    <property type="protein sequence ID" value="ORW84592.1"/>
    <property type="molecule type" value="Genomic_DNA"/>
</dbReference>
<dbReference type="Pfam" id="PF12484">
    <property type="entry name" value="PPE-SVP"/>
    <property type="match status" value="1"/>
</dbReference>